<dbReference type="GO" id="GO:0043252">
    <property type="term" value="P:sodium-independent organic anion transport"/>
    <property type="evidence" value="ECO:0007669"/>
    <property type="project" value="TreeGrafter"/>
</dbReference>
<feature type="transmembrane region" description="Helical" evidence="2">
    <location>
        <begin position="336"/>
        <end position="358"/>
    </location>
</feature>
<keyword evidence="2" id="KW-0813">Transport</keyword>
<keyword evidence="2" id="KW-0812">Transmembrane</keyword>
<evidence type="ECO:0000313" key="3">
    <source>
        <dbReference type="Proteomes" id="UP000887578"/>
    </source>
</evidence>
<keyword evidence="1" id="KW-1015">Disulfide bond</keyword>
<name>A0A914PZI7_9BILA</name>
<dbReference type="PANTHER" id="PTHR11388:SF150">
    <property type="entry name" value="SOLUTE CARRIER ORGANIC ANION TRANSPORTER FAMILY MEMBER"/>
    <property type="match status" value="1"/>
</dbReference>
<accession>A0A914PZI7</accession>
<feature type="transmembrane region" description="Helical" evidence="2">
    <location>
        <begin position="266"/>
        <end position="287"/>
    </location>
</feature>
<dbReference type="NCBIfam" id="TIGR00805">
    <property type="entry name" value="oat"/>
    <property type="match status" value="1"/>
</dbReference>
<feature type="transmembrane region" description="Helical" evidence="2">
    <location>
        <begin position="378"/>
        <end position="399"/>
    </location>
</feature>
<dbReference type="Gene3D" id="1.20.1250.20">
    <property type="entry name" value="MFS general substrate transporter like domains"/>
    <property type="match status" value="2"/>
</dbReference>
<feature type="transmembrane region" description="Helical" evidence="2">
    <location>
        <begin position="48"/>
        <end position="69"/>
    </location>
</feature>
<dbReference type="InterPro" id="IPR004156">
    <property type="entry name" value="OATP"/>
</dbReference>
<dbReference type="PANTHER" id="PTHR11388">
    <property type="entry name" value="ORGANIC ANION TRANSPORTER"/>
    <property type="match status" value="1"/>
</dbReference>
<dbReference type="GO" id="GO:0016323">
    <property type="term" value="C:basolateral plasma membrane"/>
    <property type="evidence" value="ECO:0007669"/>
    <property type="project" value="TreeGrafter"/>
</dbReference>
<keyword evidence="2" id="KW-0472">Membrane</keyword>
<reference evidence="4" key="1">
    <citation type="submission" date="2022-11" db="UniProtKB">
        <authorList>
            <consortium name="WormBaseParasite"/>
        </authorList>
    </citation>
    <scope>IDENTIFICATION</scope>
</reference>
<feature type="transmembrane region" description="Helical" evidence="2">
    <location>
        <begin position="406"/>
        <end position="427"/>
    </location>
</feature>
<comment type="subcellular location">
    <subcellularLocation>
        <location evidence="2">Cell membrane</location>
        <topology evidence="2">Multi-pass membrane protein</topology>
    </subcellularLocation>
</comment>
<keyword evidence="2" id="KW-1133">Transmembrane helix</keyword>
<dbReference type="InterPro" id="IPR036259">
    <property type="entry name" value="MFS_trans_sf"/>
</dbReference>
<organism evidence="3 4">
    <name type="scientific">Panagrolaimus davidi</name>
    <dbReference type="NCBI Taxonomy" id="227884"/>
    <lineage>
        <taxon>Eukaryota</taxon>
        <taxon>Metazoa</taxon>
        <taxon>Ecdysozoa</taxon>
        <taxon>Nematoda</taxon>
        <taxon>Chromadorea</taxon>
        <taxon>Rhabditida</taxon>
        <taxon>Tylenchina</taxon>
        <taxon>Panagrolaimomorpha</taxon>
        <taxon>Panagrolaimoidea</taxon>
        <taxon>Panagrolaimidae</taxon>
        <taxon>Panagrolaimus</taxon>
    </lineage>
</organism>
<keyword evidence="2" id="KW-0406">Ion transport</keyword>
<feature type="transmembrane region" description="Helical" evidence="2">
    <location>
        <begin position="76"/>
        <end position="98"/>
    </location>
</feature>
<feature type="transmembrane region" description="Helical" evidence="2">
    <location>
        <begin position="7"/>
        <end position="28"/>
    </location>
</feature>
<feature type="transmembrane region" description="Helical" evidence="2">
    <location>
        <begin position="619"/>
        <end position="640"/>
    </location>
</feature>
<feature type="transmembrane region" description="Helical" evidence="2">
    <location>
        <begin position="220"/>
        <end position="246"/>
    </location>
</feature>
<evidence type="ECO:0000256" key="2">
    <source>
        <dbReference type="RuleBase" id="RU362056"/>
    </source>
</evidence>
<dbReference type="AlphaFoldDB" id="A0A914PZI7"/>
<keyword evidence="3" id="KW-1185">Reference proteome</keyword>
<feature type="transmembrane region" description="Helical" evidence="2">
    <location>
        <begin position="567"/>
        <end position="589"/>
    </location>
</feature>
<protein>
    <recommendedName>
        <fullName evidence="2">Solute carrier organic anion transporter family member</fullName>
    </recommendedName>
</protein>
<evidence type="ECO:0000313" key="4">
    <source>
        <dbReference type="WBParaSite" id="PDA_v2.g23820.t1"/>
    </source>
</evidence>
<proteinExistence type="inferred from homology"/>
<dbReference type="Pfam" id="PF03137">
    <property type="entry name" value="OATP"/>
    <property type="match status" value="1"/>
</dbReference>
<dbReference type="Proteomes" id="UP000887578">
    <property type="component" value="Unplaced"/>
</dbReference>
<dbReference type="SUPFAM" id="SSF103473">
    <property type="entry name" value="MFS general substrate transporter"/>
    <property type="match status" value="1"/>
</dbReference>
<dbReference type="CDD" id="cd17336">
    <property type="entry name" value="MFS_SLCO_OATP"/>
    <property type="match status" value="1"/>
</dbReference>
<dbReference type="WBParaSite" id="PDA_v2.g23820.t1">
    <property type="protein sequence ID" value="PDA_v2.g23820.t1"/>
    <property type="gene ID" value="PDA_v2.g23820"/>
</dbReference>
<comment type="similarity">
    <text evidence="2">Belongs to the organo anion transporter (TC 2.A.60) family.</text>
</comment>
<feature type="transmembrane region" description="Helical" evidence="2">
    <location>
        <begin position="530"/>
        <end position="555"/>
    </location>
</feature>
<feature type="transmembrane region" description="Helical" evidence="2">
    <location>
        <begin position="184"/>
        <end position="208"/>
    </location>
</feature>
<sequence>MNLDKYVISFFVIFIVVYFLESIGGFYMTTAIVSIEKQFQIPSKVSGTMVSAGDFGYIPTVVFVAYLGGKGNRAKWIGFGCILIALANILISSSNFLFDDKIVNTNSTNTQIESPILHENCSVIKGIFNTTEDLILCENENKNARQLLLSSSFSYCNQDINDERLKRRILSCQSDQVTNLAPTALIFFGLFILGIGRTMPFSLGLPLVDDNVKKRNLPMYFAGMFLVRICGPFCGFAMGTVLQKYYYKFEVPHGLTPVDPEWIGRWWAGFLLIGFILFFPSLLLFFFPTPKGKSTLNLVDKHARKNSKGQAIMPKSAKSKVTDFTKVISTVLKQPVYLGAMTGRILDVFAFKGFFVFLPKYLQVQFGIPQYKVNMYMGVTKVGSFAVGVVLGTVAMRFLKLEGRKAAGWVAICSAIAAILSFINAFVGCHSTLTTLGQNLDSKMSLTYPCMSTCGCEQMPMFPVCDKLGTVFYSPCHAGCPLTPTEIFKFINPNEGIQGNIFKNCSCVTSDDMEASRQFCSTQECEQKAVYYFLFMAVGGMIGGMAVTPGVLILLRSVPPMHRSISLGFNGFMVSLFATLPSPIFWGFVFDKFCLKWDQKCPDAKGSCALYDADPLRLWLHLLYAGMRTIALIADIYVLYHAKDLKLTEEEKEVLEEDPSEIRDIVLQPADAVSDPLIPDCEKI</sequence>
<evidence type="ECO:0000256" key="1">
    <source>
        <dbReference type="ARBA" id="ARBA00023157"/>
    </source>
</evidence>
<dbReference type="GO" id="GO:0006811">
    <property type="term" value="P:monoatomic ion transport"/>
    <property type="evidence" value="ECO:0007669"/>
    <property type="project" value="UniProtKB-KW"/>
</dbReference>
<dbReference type="GO" id="GO:0015347">
    <property type="term" value="F:sodium-independent organic anion transmembrane transporter activity"/>
    <property type="evidence" value="ECO:0007669"/>
    <property type="project" value="TreeGrafter"/>
</dbReference>